<proteinExistence type="predicted"/>
<evidence type="ECO:0000313" key="2">
    <source>
        <dbReference type="EMBL" id="MBS2550417.1"/>
    </source>
</evidence>
<keyword evidence="3" id="KW-1185">Reference proteome</keyword>
<comment type="caution">
    <text evidence="2">The sequence shown here is derived from an EMBL/GenBank/DDBJ whole genome shotgun (WGS) entry which is preliminary data.</text>
</comment>
<reference evidence="2 3" key="1">
    <citation type="submission" date="2020-02" db="EMBL/GenBank/DDBJ databases">
        <title>Acidophilic actinobacteria isolated from forest soil.</title>
        <authorList>
            <person name="Golinska P."/>
        </authorList>
    </citation>
    <scope>NUCLEOTIDE SEQUENCE [LARGE SCALE GENOMIC DNA]</scope>
    <source>
        <strain evidence="2 3">NL8</strain>
    </source>
</reference>
<feature type="region of interest" description="Disordered" evidence="1">
    <location>
        <begin position="1"/>
        <end position="31"/>
    </location>
</feature>
<protein>
    <submittedName>
        <fullName evidence="2">Uncharacterized protein</fullName>
    </submittedName>
</protein>
<sequence>MFEHVEQRFGAIGSDHRGAVRHDGEHDGGGCGGRRYEFIGGELGRCDEFGRGGWTCPPTARTASPGGDGMDPKMAWDAVLDANR</sequence>
<name>A0ABS5KWG6_9ACTN</name>
<accession>A0ABS5KWG6</accession>
<evidence type="ECO:0000313" key="3">
    <source>
        <dbReference type="Proteomes" id="UP000730482"/>
    </source>
</evidence>
<organism evidence="2 3">
    <name type="scientific">Catenulispora pinistramenti</name>
    <dbReference type="NCBI Taxonomy" id="2705254"/>
    <lineage>
        <taxon>Bacteria</taxon>
        <taxon>Bacillati</taxon>
        <taxon>Actinomycetota</taxon>
        <taxon>Actinomycetes</taxon>
        <taxon>Catenulisporales</taxon>
        <taxon>Catenulisporaceae</taxon>
        <taxon>Catenulispora</taxon>
    </lineage>
</organism>
<dbReference type="EMBL" id="JAAFYZ010000102">
    <property type="protein sequence ID" value="MBS2550417.1"/>
    <property type="molecule type" value="Genomic_DNA"/>
</dbReference>
<gene>
    <name evidence="2" type="ORF">KGQ19_26460</name>
</gene>
<dbReference type="RefSeq" id="WP_212013118.1">
    <property type="nucleotide sequence ID" value="NZ_JAAFYZ010000102.1"/>
</dbReference>
<evidence type="ECO:0000256" key="1">
    <source>
        <dbReference type="SAM" id="MobiDB-lite"/>
    </source>
</evidence>
<dbReference type="Proteomes" id="UP000730482">
    <property type="component" value="Unassembled WGS sequence"/>
</dbReference>
<feature type="compositionally biased region" description="Basic and acidic residues" evidence="1">
    <location>
        <begin position="14"/>
        <end position="28"/>
    </location>
</feature>